<gene>
    <name evidence="1" type="ORF">OB935_18035</name>
</gene>
<organism evidence="1 2">
    <name type="scientific">Aeromonas bestiarum</name>
    <dbReference type="NCBI Taxonomy" id="105751"/>
    <lineage>
        <taxon>Bacteria</taxon>
        <taxon>Pseudomonadati</taxon>
        <taxon>Pseudomonadota</taxon>
        <taxon>Gammaproteobacteria</taxon>
        <taxon>Aeromonadales</taxon>
        <taxon>Aeromonadaceae</taxon>
        <taxon>Aeromonas</taxon>
    </lineage>
</organism>
<sequence length="242" mass="28747">MESTLRKSHILPRSLILKAKDGDSQLHVFTNNEKPTYSNSDPKENLLCDSCEQLLSINYEKVGIELLKNKRNVVKRTNHIEFINFNYKSWYLFYLSILWRASISTINQFNNINLLQIENLAKQCIFKNTINISKHLDMDEIIKINMFKVVDKSKKIDEKTLRNLLMSLTARFEVEHKYYFLMTHGFLIQYEITFNYIKLKKELNYSIQFTELFRDSHRNVPIVDITESKFLTEEFNALINSL</sequence>
<keyword evidence="2" id="KW-1185">Reference proteome</keyword>
<accession>A0ABT7Q312</accession>
<reference evidence="1" key="1">
    <citation type="submission" date="2024-05" db="EMBL/GenBank/DDBJ databases">
        <title>WGS of Aeromonas isolates.</title>
        <authorList>
            <person name="Lee H."/>
        </authorList>
    </citation>
    <scope>NUCLEOTIDE SEQUENCE</scope>
    <source>
        <strain evidence="1">SU58-3</strain>
    </source>
</reference>
<comment type="caution">
    <text evidence="1">The sequence shown here is derived from an EMBL/GenBank/DDBJ whole genome shotgun (WGS) entry which is preliminary data.</text>
</comment>
<proteinExistence type="predicted"/>
<protein>
    <submittedName>
        <fullName evidence="1">Uncharacterized protein</fullName>
    </submittedName>
</protein>
<dbReference type="RefSeq" id="WP_290019443.1">
    <property type="nucleotide sequence ID" value="NZ_JAOPLL010000013.1"/>
</dbReference>
<dbReference type="EMBL" id="JAOPLL010000013">
    <property type="protein sequence ID" value="MDM5073721.1"/>
    <property type="molecule type" value="Genomic_DNA"/>
</dbReference>
<evidence type="ECO:0000313" key="2">
    <source>
        <dbReference type="Proteomes" id="UP001168107"/>
    </source>
</evidence>
<name>A0ABT7Q312_9GAMM</name>
<evidence type="ECO:0000313" key="1">
    <source>
        <dbReference type="EMBL" id="MDM5073721.1"/>
    </source>
</evidence>
<dbReference type="Proteomes" id="UP001168107">
    <property type="component" value="Unassembled WGS sequence"/>
</dbReference>